<organism evidence="2 3">
    <name type="scientific">Mollisia scopiformis</name>
    <name type="common">Conifer needle endophyte fungus</name>
    <name type="synonym">Phialocephala scopiformis</name>
    <dbReference type="NCBI Taxonomy" id="149040"/>
    <lineage>
        <taxon>Eukaryota</taxon>
        <taxon>Fungi</taxon>
        <taxon>Dikarya</taxon>
        <taxon>Ascomycota</taxon>
        <taxon>Pezizomycotina</taxon>
        <taxon>Leotiomycetes</taxon>
        <taxon>Helotiales</taxon>
        <taxon>Mollisiaceae</taxon>
        <taxon>Mollisia</taxon>
    </lineage>
</organism>
<gene>
    <name evidence="2" type="ORF">LY89DRAFT_736583</name>
</gene>
<evidence type="ECO:0000256" key="1">
    <source>
        <dbReference type="SAM" id="SignalP"/>
    </source>
</evidence>
<dbReference type="AlphaFoldDB" id="A0A194X406"/>
<dbReference type="KEGG" id="psco:LY89DRAFT_736583"/>
<dbReference type="Proteomes" id="UP000070700">
    <property type="component" value="Unassembled WGS sequence"/>
</dbReference>
<reference evidence="2 3" key="1">
    <citation type="submission" date="2015-10" db="EMBL/GenBank/DDBJ databases">
        <title>Full genome of DAOMC 229536 Phialocephala scopiformis, a fungal endophyte of spruce producing the potent anti-insectan compound rugulosin.</title>
        <authorList>
            <consortium name="DOE Joint Genome Institute"/>
            <person name="Walker A.K."/>
            <person name="Frasz S.L."/>
            <person name="Seifert K.A."/>
            <person name="Miller J.D."/>
            <person name="Mondo S.J."/>
            <person name="Labutti K."/>
            <person name="Lipzen A."/>
            <person name="Dockter R."/>
            <person name="Kennedy M."/>
            <person name="Grigoriev I.V."/>
            <person name="Spatafora J.W."/>
        </authorList>
    </citation>
    <scope>NUCLEOTIDE SEQUENCE [LARGE SCALE GENOMIC DNA]</scope>
    <source>
        <strain evidence="2 3">CBS 120377</strain>
    </source>
</reference>
<dbReference type="RefSeq" id="XP_018068907.1">
    <property type="nucleotide sequence ID" value="XM_018220147.1"/>
</dbReference>
<dbReference type="InParanoid" id="A0A194X406"/>
<name>A0A194X406_MOLSC</name>
<proteinExistence type="predicted"/>
<keyword evidence="3" id="KW-1185">Reference proteome</keyword>
<feature type="chain" id="PRO_5008267882" description="Secreted protein" evidence="1">
    <location>
        <begin position="24"/>
        <end position="196"/>
    </location>
</feature>
<accession>A0A194X406</accession>
<sequence>MKHHLSNMLLVLTGFLAAVTCTAIPLSGTQRANTTNHISPRTNDVTIYDFVYTIAGESKYKTYICEVYPEPNVCIATMVDVFTQYSHSDYVQMWMFDNKCNQIGNNGNTVTRDDLAAPGGWGFSSELEDFLVVHIPRDWPNSGQATFDYNSQTTLQPDPDNRYNSQISVGPPSQEETDGFIYTLVGQFDCTSPTRR</sequence>
<feature type="signal peptide" evidence="1">
    <location>
        <begin position="1"/>
        <end position="23"/>
    </location>
</feature>
<dbReference type="GeneID" id="28829873"/>
<protein>
    <recommendedName>
        <fullName evidence="4">Secreted protein</fullName>
    </recommendedName>
</protein>
<evidence type="ECO:0000313" key="3">
    <source>
        <dbReference type="Proteomes" id="UP000070700"/>
    </source>
</evidence>
<evidence type="ECO:0000313" key="2">
    <source>
        <dbReference type="EMBL" id="KUJ14552.1"/>
    </source>
</evidence>
<keyword evidence="1" id="KW-0732">Signal</keyword>
<dbReference type="OrthoDB" id="3509926at2759"/>
<evidence type="ECO:0008006" key="4">
    <source>
        <dbReference type="Google" id="ProtNLM"/>
    </source>
</evidence>
<dbReference type="EMBL" id="KQ947420">
    <property type="protein sequence ID" value="KUJ14552.1"/>
    <property type="molecule type" value="Genomic_DNA"/>
</dbReference>